<keyword evidence="2" id="KW-1185">Reference proteome</keyword>
<sequence length="116" mass="12611">MHLAGPESISLDKIDAAFALLEHEKEATEQEPVDRNEVSEGQVYDFAELEHVDQGLAPKSVDEEIMVVDHTSHNNGQWDVDALMSSNGVSYGRRGGSAAAASYAGTIARKQFCPQH</sequence>
<dbReference type="OrthoDB" id="2687297at2759"/>
<gene>
    <name evidence="1" type="ORF">EV702DRAFT_1203904</name>
</gene>
<dbReference type="AlphaFoldDB" id="A0A9P6ZHZ7"/>
<dbReference type="Proteomes" id="UP000714275">
    <property type="component" value="Unassembled WGS sequence"/>
</dbReference>
<comment type="caution">
    <text evidence="1">The sequence shown here is derived from an EMBL/GenBank/DDBJ whole genome shotgun (WGS) entry which is preliminary data.</text>
</comment>
<dbReference type="EMBL" id="JABBWD010000090">
    <property type="protein sequence ID" value="KAG1767060.1"/>
    <property type="molecule type" value="Genomic_DNA"/>
</dbReference>
<protein>
    <submittedName>
        <fullName evidence="1">Uncharacterized protein</fullName>
    </submittedName>
</protein>
<reference evidence="1" key="1">
    <citation type="journal article" date="2020" name="New Phytol.">
        <title>Comparative genomics reveals dynamic genome evolution in host specialist ectomycorrhizal fungi.</title>
        <authorList>
            <person name="Lofgren L.A."/>
            <person name="Nguyen N.H."/>
            <person name="Vilgalys R."/>
            <person name="Ruytinx J."/>
            <person name="Liao H.L."/>
            <person name="Branco S."/>
            <person name="Kuo A."/>
            <person name="LaButti K."/>
            <person name="Lipzen A."/>
            <person name="Andreopoulos W."/>
            <person name="Pangilinan J."/>
            <person name="Riley R."/>
            <person name="Hundley H."/>
            <person name="Na H."/>
            <person name="Barry K."/>
            <person name="Grigoriev I.V."/>
            <person name="Stajich J.E."/>
            <person name="Kennedy P.G."/>
        </authorList>
    </citation>
    <scope>NUCLEOTIDE SEQUENCE</scope>
    <source>
        <strain evidence="1">DOB743</strain>
    </source>
</reference>
<proteinExistence type="predicted"/>
<name>A0A9P6ZHZ7_9AGAM</name>
<accession>A0A9P6ZHZ7</accession>
<organism evidence="1 2">
    <name type="scientific">Suillus placidus</name>
    <dbReference type="NCBI Taxonomy" id="48579"/>
    <lineage>
        <taxon>Eukaryota</taxon>
        <taxon>Fungi</taxon>
        <taxon>Dikarya</taxon>
        <taxon>Basidiomycota</taxon>
        <taxon>Agaricomycotina</taxon>
        <taxon>Agaricomycetes</taxon>
        <taxon>Agaricomycetidae</taxon>
        <taxon>Boletales</taxon>
        <taxon>Suillineae</taxon>
        <taxon>Suillaceae</taxon>
        <taxon>Suillus</taxon>
    </lineage>
</organism>
<evidence type="ECO:0000313" key="2">
    <source>
        <dbReference type="Proteomes" id="UP000714275"/>
    </source>
</evidence>
<evidence type="ECO:0000313" key="1">
    <source>
        <dbReference type="EMBL" id="KAG1767060.1"/>
    </source>
</evidence>